<sequence length="673" mass="71806">MQTLFAPAIVLLNRMGYTKKFTVMGMLALIAISLLAVNLYHLEQRLIDRSQQELASLEMIKPIATLVQHLQVHRGLSSGVLNGDERMEYRRAAREKEIQEALQAVAASLPPQLAATDSWQTLVAAWASIQQEGLKLAARENFLRHTTLIEELARFQRVIADQNSLTNDPDIDSRYLIDTVVDELPRALESMGQLRALGTGALSRKEPLAMAQQVELAVALGRLNSAVDALRRNLVKTAHYNPGLQSALDSASEDMNAAAEKFNAMLNDDILGERYEMLPAVYFAVTTRAIEKGYKDMFESLFPTLEALLLQRVKDAQRKLAISIASAALILLIYAYVSSALYVATIGSIKRLAANARTIATGDLSVRVDLGTRDELKLVGDSLNEMTEGFRVLIQKVQRSAGEVLGATQKLAASAGNINSSSTQQSDAASAMAAAVEEMTVGIENLSASAEEANRLAICAGELSADGGRVVGEVVQEIERIAEVVNHAASVIGDLGGRSEKISAIVNVIKEIADQTNLLALNAAIEAARAGESGRGFAVVADEVRKLAERTTRSTREISGMIAAIQDGSRDAVSSMQLGVSRVSAGVALAAQAGAAIGEIGGNARKVVDSVAHISSALREQSVASAEIARNVERVAQMAGENCAAVAGNAGTAAQLESLSQGLDNEVRRFKLV</sequence>
<evidence type="ECO:0000256" key="1">
    <source>
        <dbReference type="ARBA" id="ARBA00004141"/>
    </source>
</evidence>
<dbReference type="CDD" id="cd11386">
    <property type="entry name" value="MCP_signal"/>
    <property type="match status" value="1"/>
</dbReference>
<keyword evidence="5 7" id="KW-0807">Transducer</keyword>
<dbReference type="InterPro" id="IPR004089">
    <property type="entry name" value="MCPsignal_dom"/>
</dbReference>
<evidence type="ECO:0000256" key="6">
    <source>
        <dbReference type="ARBA" id="ARBA00029447"/>
    </source>
</evidence>
<dbReference type="Proteomes" id="UP000021816">
    <property type="component" value="Unassembled WGS sequence"/>
</dbReference>
<evidence type="ECO:0000256" key="4">
    <source>
        <dbReference type="ARBA" id="ARBA00023136"/>
    </source>
</evidence>
<dbReference type="PATRIC" id="fig|1454003.3.peg.1776"/>
<reference evidence="11 12" key="1">
    <citation type="submission" date="2014-02" db="EMBL/GenBank/DDBJ databases">
        <title>Expanding our view of genomic diversity in Candidatus Accumulibacter clades.</title>
        <authorList>
            <person name="Skennerton C.T."/>
            <person name="Barr J.J."/>
            <person name="Slater F.R."/>
            <person name="Bond P.L."/>
            <person name="Tyson G.W."/>
        </authorList>
    </citation>
    <scope>NUCLEOTIDE SEQUENCE [LARGE SCALE GENOMIC DNA]</scope>
    <source>
        <strain evidence="12">BA-92</strain>
    </source>
</reference>
<dbReference type="SMART" id="SM00283">
    <property type="entry name" value="MA"/>
    <property type="match status" value="1"/>
</dbReference>
<comment type="subcellular location">
    <subcellularLocation>
        <location evidence="1">Membrane</location>
        <topology evidence="1">Multi-pass membrane protein</topology>
    </subcellularLocation>
</comment>
<evidence type="ECO:0000256" key="7">
    <source>
        <dbReference type="PROSITE-ProRule" id="PRU00284"/>
    </source>
</evidence>
<feature type="domain" description="Methyl-accepting transducer" evidence="9">
    <location>
        <begin position="400"/>
        <end position="636"/>
    </location>
</feature>
<keyword evidence="3 8" id="KW-1133">Transmembrane helix</keyword>
<evidence type="ECO:0000256" key="5">
    <source>
        <dbReference type="ARBA" id="ARBA00023224"/>
    </source>
</evidence>
<dbReference type="InterPro" id="IPR004090">
    <property type="entry name" value="Chemotax_Me-accpt_rcpt"/>
</dbReference>
<dbReference type="AlphaFoldDB" id="A0A011PU81"/>
<dbReference type="SMART" id="SM00304">
    <property type="entry name" value="HAMP"/>
    <property type="match status" value="1"/>
</dbReference>
<evidence type="ECO:0000259" key="9">
    <source>
        <dbReference type="PROSITE" id="PS50111"/>
    </source>
</evidence>
<dbReference type="Gene3D" id="1.10.287.950">
    <property type="entry name" value="Methyl-accepting chemotaxis protein"/>
    <property type="match status" value="1"/>
</dbReference>
<name>A0A011PU81_9PROT</name>
<feature type="domain" description="HAMP" evidence="10">
    <location>
        <begin position="349"/>
        <end position="395"/>
    </location>
</feature>
<organism evidence="11 12">
    <name type="scientific">Candidatus Accumulibacter appositus</name>
    <dbReference type="NCBI Taxonomy" id="1454003"/>
    <lineage>
        <taxon>Bacteria</taxon>
        <taxon>Pseudomonadati</taxon>
        <taxon>Pseudomonadota</taxon>
        <taxon>Betaproteobacteria</taxon>
        <taxon>Candidatus Accumulibacter</taxon>
    </lineage>
</organism>
<dbReference type="GO" id="GO:0016020">
    <property type="term" value="C:membrane"/>
    <property type="evidence" value="ECO:0007669"/>
    <property type="project" value="UniProtKB-SubCell"/>
</dbReference>
<dbReference type="EMBL" id="JEMX01000030">
    <property type="protein sequence ID" value="EXI80582.1"/>
    <property type="molecule type" value="Genomic_DNA"/>
</dbReference>
<dbReference type="GO" id="GO:0006935">
    <property type="term" value="P:chemotaxis"/>
    <property type="evidence" value="ECO:0007669"/>
    <property type="project" value="InterPro"/>
</dbReference>
<dbReference type="FunFam" id="1.10.287.950:FF:000001">
    <property type="entry name" value="Methyl-accepting chemotaxis sensory transducer"/>
    <property type="match status" value="1"/>
</dbReference>
<dbReference type="Pfam" id="PF00672">
    <property type="entry name" value="HAMP"/>
    <property type="match status" value="1"/>
</dbReference>
<gene>
    <name evidence="11" type="primary">mcp4_2</name>
    <name evidence="11" type="ORF">AW10_01725</name>
</gene>
<dbReference type="Pfam" id="PF00015">
    <property type="entry name" value="MCPsignal"/>
    <property type="match status" value="1"/>
</dbReference>
<evidence type="ECO:0000313" key="12">
    <source>
        <dbReference type="Proteomes" id="UP000021816"/>
    </source>
</evidence>
<evidence type="ECO:0000256" key="3">
    <source>
        <dbReference type="ARBA" id="ARBA00022989"/>
    </source>
</evidence>
<dbReference type="STRING" id="1454003.AW10_01725"/>
<dbReference type="PRINTS" id="PR00260">
    <property type="entry name" value="CHEMTRNSDUCR"/>
</dbReference>
<dbReference type="InterPro" id="IPR003660">
    <property type="entry name" value="HAMP_dom"/>
</dbReference>
<dbReference type="CDD" id="cd06225">
    <property type="entry name" value="HAMP"/>
    <property type="match status" value="1"/>
</dbReference>
<evidence type="ECO:0000256" key="8">
    <source>
        <dbReference type="SAM" id="Phobius"/>
    </source>
</evidence>
<keyword evidence="2 8" id="KW-0812">Transmembrane</keyword>
<comment type="caution">
    <text evidence="11">The sequence shown here is derived from an EMBL/GenBank/DDBJ whole genome shotgun (WGS) entry which is preliminary data.</text>
</comment>
<dbReference type="PROSITE" id="PS50885">
    <property type="entry name" value="HAMP"/>
    <property type="match status" value="1"/>
</dbReference>
<feature type="transmembrane region" description="Helical" evidence="8">
    <location>
        <begin position="21"/>
        <end position="40"/>
    </location>
</feature>
<dbReference type="PROSITE" id="PS50111">
    <property type="entry name" value="CHEMOTAXIS_TRANSDUC_2"/>
    <property type="match status" value="1"/>
</dbReference>
<evidence type="ECO:0000259" key="10">
    <source>
        <dbReference type="PROSITE" id="PS50885"/>
    </source>
</evidence>
<accession>A0A011PU81</accession>
<proteinExistence type="inferred from homology"/>
<feature type="transmembrane region" description="Helical" evidence="8">
    <location>
        <begin position="320"/>
        <end position="344"/>
    </location>
</feature>
<comment type="similarity">
    <text evidence="6">Belongs to the methyl-accepting chemotaxis (MCP) protein family.</text>
</comment>
<evidence type="ECO:0000256" key="2">
    <source>
        <dbReference type="ARBA" id="ARBA00022692"/>
    </source>
</evidence>
<dbReference type="PANTHER" id="PTHR32089">
    <property type="entry name" value="METHYL-ACCEPTING CHEMOTAXIS PROTEIN MCPB"/>
    <property type="match status" value="1"/>
</dbReference>
<dbReference type="PANTHER" id="PTHR32089:SF119">
    <property type="entry name" value="METHYL-ACCEPTING CHEMOTAXIS PROTEIN CTPL"/>
    <property type="match status" value="1"/>
</dbReference>
<dbReference type="SUPFAM" id="SSF58104">
    <property type="entry name" value="Methyl-accepting chemotaxis protein (MCP) signaling domain"/>
    <property type="match status" value="1"/>
</dbReference>
<protein>
    <submittedName>
        <fullName evidence="11">Methyl-accepting chemotaxis protein 4</fullName>
    </submittedName>
</protein>
<keyword evidence="4 8" id="KW-0472">Membrane</keyword>
<dbReference type="GO" id="GO:0004888">
    <property type="term" value="F:transmembrane signaling receptor activity"/>
    <property type="evidence" value="ECO:0007669"/>
    <property type="project" value="InterPro"/>
</dbReference>
<evidence type="ECO:0000313" key="11">
    <source>
        <dbReference type="EMBL" id="EXI80582.1"/>
    </source>
</evidence>
<dbReference type="GO" id="GO:0007165">
    <property type="term" value="P:signal transduction"/>
    <property type="evidence" value="ECO:0007669"/>
    <property type="project" value="UniProtKB-KW"/>
</dbReference>